<geneLocation type="mitochondrion" evidence="2"/>
<name>A0AAV6W750_9LAMI</name>
<evidence type="ECO:0000313" key="3">
    <source>
        <dbReference type="Proteomes" id="UP000826271"/>
    </source>
</evidence>
<dbReference type="PANTHER" id="PTHR48475:SF1">
    <property type="entry name" value="RNASE H TYPE-1 DOMAIN-CONTAINING PROTEIN"/>
    <property type="match status" value="1"/>
</dbReference>
<dbReference type="Proteomes" id="UP000826271">
    <property type="component" value="Unassembled WGS sequence"/>
</dbReference>
<evidence type="ECO:0000259" key="1">
    <source>
        <dbReference type="Pfam" id="PF17919"/>
    </source>
</evidence>
<accession>A0AAV6W750</accession>
<protein>
    <recommendedName>
        <fullName evidence="1">Reverse transcriptase/retrotransposon-derived protein RNase H-like domain-containing protein</fullName>
    </recommendedName>
</protein>
<dbReference type="AlphaFoldDB" id="A0AAV6W750"/>
<dbReference type="InterPro" id="IPR043502">
    <property type="entry name" value="DNA/RNA_pol_sf"/>
</dbReference>
<dbReference type="EMBL" id="WHWC01000021">
    <property type="protein sequence ID" value="KAG8363167.1"/>
    <property type="molecule type" value="Genomic_DNA"/>
</dbReference>
<organism evidence="2 3">
    <name type="scientific">Buddleja alternifolia</name>
    <dbReference type="NCBI Taxonomy" id="168488"/>
    <lineage>
        <taxon>Eukaryota</taxon>
        <taxon>Viridiplantae</taxon>
        <taxon>Streptophyta</taxon>
        <taxon>Embryophyta</taxon>
        <taxon>Tracheophyta</taxon>
        <taxon>Spermatophyta</taxon>
        <taxon>Magnoliopsida</taxon>
        <taxon>eudicotyledons</taxon>
        <taxon>Gunneridae</taxon>
        <taxon>Pentapetalae</taxon>
        <taxon>asterids</taxon>
        <taxon>lamiids</taxon>
        <taxon>Lamiales</taxon>
        <taxon>Scrophulariaceae</taxon>
        <taxon>Buddlejeae</taxon>
        <taxon>Buddleja</taxon>
    </lineage>
</organism>
<dbReference type="Gene3D" id="3.10.20.370">
    <property type="match status" value="1"/>
</dbReference>
<dbReference type="SUPFAM" id="SSF56672">
    <property type="entry name" value="DNA/RNA polymerases"/>
    <property type="match status" value="1"/>
</dbReference>
<feature type="domain" description="Reverse transcriptase/retrotransposon-derived protein RNase H-like" evidence="1">
    <location>
        <begin position="242"/>
        <end position="340"/>
    </location>
</feature>
<reference evidence="2" key="1">
    <citation type="submission" date="2019-10" db="EMBL/GenBank/DDBJ databases">
        <authorList>
            <person name="Zhang R."/>
            <person name="Pan Y."/>
            <person name="Wang J."/>
            <person name="Ma R."/>
            <person name="Yu S."/>
        </authorList>
    </citation>
    <scope>NUCLEOTIDE SEQUENCE</scope>
    <source>
        <strain evidence="2">LA-IB0</strain>
        <tissue evidence="2">Leaf</tissue>
    </source>
</reference>
<gene>
    <name evidence="2" type="ORF">BUALT_BualtMtG0003500</name>
</gene>
<comment type="caution">
    <text evidence="2">The sequence shown here is derived from an EMBL/GenBank/DDBJ whole genome shotgun (WGS) entry which is preliminary data.</text>
</comment>
<sequence>MQAMSQHKEPHDFLQLLREESSDLRPPDFLNKLIQCAPVTAVDILFSQTAFKDRSASLEKTFSTLRRSLHCLLEGGRARLKVQMKKTVLLARKVANQSSQSPSLPFNLNYVQPPLDRFIGTSSRKGLIELESIVRDRLDSFTPAICIGYDIGFLGSDGSGELVGKGRNHDPFFDKGKRRRYAESEAYKEAPSRWEGDILKDVIMWPGHTKEGNPTMIHRVFREYFLVLVKRAKPTRDAKFAWNHKYQLIFDAVKQELIKSPTLTAPIPGKPLALYLSARDTSIGVLLAQLDGDDVEKAVYYLSRIMTPTEQRYPKPDKIYLALVFAVQKLRHYMLAHTIHLVTKENPVSVLPGVEMIPHSSSSSEGTEDSFGIGVLLEPWPVTPNLGLESSMINRIGAMENANSPFLLDKERGVYWAEIKEALKNCSSQREYNRLVEFENRDLQIRERKHESYVIFTEMLAQYPALAENAAYTPQECFIDFLNEMRKELDEEGGDVLMRDRREMAFLHSLAQDLRRSGPNSAYLTRILG</sequence>
<dbReference type="PANTHER" id="PTHR48475">
    <property type="entry name" value="RIBONUCLEASE H"/>
    <property type="match status" value="1"/>
</dbReference>
<proteinExistence type="predicted"/>
<keyword evidence="2" id="KW-0496">Mitochondrion</keyword>
<dbReference type="InterPro" id="IPR041577">
    <property type="entry name" value="RT_RNaseH_2"/>
</dbReference>
<dbReference type="Pfam" id="PF17919">
    <property type="entry name" value="RT_RNaseH_2"/>
    <property type="match status" value="1"/>
</dbReference>
<evidence type="ECO:0000313" key="2">
    <source>
        <dbReference type="EMBL" id="KAG8363167.1"/>
    </source>
</evidence>
<keyword evidence="3" id="KW-1185">Reference proteome</keyword>